<keyword evidence="2" id="KW-1185">Reference proteome</keyword>
<gene>
    <name evidence="1" type="ORF">ECPE_LOCUS16980</name>
</gene>
<dbReference type="GO" id="GO:0000175">
    <property type="term" value="F:3'-5'-RNA exonuclease activity"/>
    <property type="evidence" value="ECO:0007669"/>
    <property type="project" value="InterPro"/>
</dbReference>
<dbReference type="PANTHER" id="PTHR12124">
    <property type="entry name" value="POLYMYOSITIS/SCLERODERMA AUTOANTIGEN-RELATED"/>
    <property type="match status" value="1"/>
</dbReference>
<dbReference type="GO" id="GO:0071039">
    <property type="term" value="P:nuclear polyadenylation-dependent CUT catabolic process"/>
    <property type="evidence" value="ECO:0007669"/>
    <property type="project" value="TreeGrafter"/>
</dbReference>
<name>A0A183BCP5_9TREM</name>
<dbReference type="InterPro" id="IPR036397">
    <property type="entry name" value="RNaseH_sf"/>
</dbReference>
<accession>A0A183BCP5</accession>
<dbReference type="GO" id="GO:0071037">
    <property type="term" value="P:nuclear polyadenylation-dependent snRNA catabolic process"/>
    <property type="evidence" value="ECO:0007669"/>
    <property type="project" value="TreeGrafter"/>
</dbReference>
<dbReference type="WBParaSite" id="ECPE_0001702301-mRNA-1">
    <property type="protein sequence ID" value="ECPE_0001702301-mRNA-1"/>
    <property type="gene ID" value="ECPE_0001702301"/>
</dbReference>
<dbReference type="GO" id="GO:0000467">
    <property type="term" value="P:exonucleolytic trimming to generate mature 3'-end of 5.8S rRNA from tricistronic rRNA transcript (SSU-rRNA, 5.8S rRNA, LSU-rRNA)"/>
    <property type="evidence" value="ECO:0007669"/>
    <property type="project" value="InterPro"/>
</dbReference>
<dbReference type="GO" id="GO:0003727">
    <property type="term" value="F:single-stranded RNA binding"/>
    <property type="evidence" value="ECO:0007669"/>
    <property type="project" value="TreeGrafter"/>
</dbReference>
<proteinExistence type="predicted"/>
<dbReference type="AlphaFoldDB" id="A0A183BCP5"/>
<evidence type="ECO:0000313" key="2">
    <source>
        <dbReference type="Proteomes" id="UP000272942"/>
    </source>
</evidence>
<reference evidence="3" key="1">
    <citation type="submission" date="2016-06" db="UniProtKB">
        <authorList>
            <consortium name="WormBaseParasite"/>
        </authorList>
    </citation>
    <scope>IDENTIFICATION</scope>
</reference>
<sequence length="193" mass="22018">MIFRNTKPSRPDNHAKSFRYLLDARTNVVDMPSSKFHRDKFESIVDANDRLLERLDSQNSSQLENSSDNVLTLISSPNLIRPQSQFSTPPDNSPAPFRPKLINKPHSLVALSATQFPEDGTDYPHPYQVELEHFASRINDWEPVLSEDLPGPLDSRYEFVNQLDQLQRVITELSAHRAVAVDLEVDYCVLSKT</sequence>
<dbReference type="GO" id="GO:0071051">
    <property type="term" value="P:poly(A)-dependent snoRNA 3'-end processing"/>
    <property type="evidence" value="ECO:0007669"/>
    <property type="project" value="TreeGrafter"/>
</dbReference>
<dbReference type="EMBL" id="UZAN01066845">
    <property type="protein sequence ID" value="VDP94254.1"/>
    <property type="molecule type" value="Genomic_DNA"/>
</dbReference>
<evidence type="ECO:0000313" key="3">
    <source>
        <dbReference type="WBParaSite" id="ECPE_0001702301-mRNA-1"/>
    </source>
</evidence>
<dbReference type="Proteomes" id="UP000272942">
    <property type="component" value="Unassembled WGS sequence"/>
</dbReference>
<protein>
    <submittedName>
        <fullName evidence="3">UMA domain-containing protein</fullName>
    </submittedName>
</protein>
<dbReference type="GO" id="GO:0071044">
    <property type="term" value="P:histone mRNA catabolic process"/>
    <property type="evidence" value="ECO:0007669"/>
    <property type="project" value="TreeGrafter"/>
</dbReference>
<dbReference type="GO" id="GO:0071038">
    <property type="term" value="P:TRAMP-dependent tRNA surveillance pathway"/>
    <property type="evidence" value="ECO:0007669"/>
    <property type="project" value="TreeGrafter"/>
</dbReference>
<dbReference type="GO" id="GO:0005730">
    <property type="term" value="C:nucleolus"/>
    <property type="evidence" value="ECO:0007669"/>
    <property type="project" value="TreeGrafter"/>
</dbReference>
<dbReference type="OrthoDB" id="2250022at2759"/>
<evidence type="ECO:0000313" key="1">
    <source>
        <dbReference type="EMBL" id="VDP94254.1"/>
    </source>
</evidence>
<dbReference type="GO" id="GO:0071035">
    <property type="term" value="P:nuclear polyadenylation-dependent rRNA catabolic process"/>
    <property type="evidence" value="ECO:0007669"/>
    <property type="project" value="TreeGrafter"/>
</dbReference>
<dbReference type="PANTHER" id="PTHR12124:SF47">
    <property type="entry name" value="EXOSOME COMPONENT 10"/>
    <property type="match status" value="1"/>
</dbReference>
<dbReference type="InterPro" id="IPR012337">
    <property type="entry name" value="RNaseH-like_sf"/>
</dbReference>
<dbReference type="InterPro" id="IPR045092">
    <property type="entry name" value="Rrp6-like"/>
</dbReference>
<organism evidence="3">
    <name type="scientific">Echinostoma caproni</name>
    <dbReference type="NCBI Taxonomy" id="27848"/>
    <lineage>
        <taxon>Eukaryota</taxon>
        <taxon>Metazoa</taxon>
        <taxon>Spiralia</taxon>
        <taxon>Lophotrochozoa</taxon>
        <taxon>Platyhelminthes</taxon>
        <taxon>Trematoda</taxon>
        <taxon>Digenea</taxon>
        <taxon>Plagiorchiida</taxon>
        <taxon>Echinostomata</taxon>
        <taxon>Echinostomatoidea</taxon>
        <taxon>Echinostomatidae</taxon>
        <taxon>Echinostoma</taxon>
    </lineage>
</organism>
<dbReference type="GO" id="GO:0000176">
    <property type="term" value="C:nuclear exosome (RNase complex)"/>
    <property type="evidence" value="ECO:0007669"/>
    <property type="project" value="TreeGrafter"/>
</dbReference>
<dbReference type="GO" id="GO:0071040">
    <property type="term" value="P:nuclear polyadenylation-dependent antisense transcript catabolic process"/>
    <property type="evidence" value="ECO:0007669"/>
    <property type="project" value="TreeGrafter"/>
</dbReference>
<dbReference type="Gene3D" id="3.30.420.10">
    <property type="entry name" value="Ribonuclease H-like superfamily/Ribonuclease H"/>
    <property type="match status" value="1"/>
</dbReference>
<dbReference type="SUPFAM" id="SSF53098">
    <property type="entry name" value="Ribonuclease H-like"/>
    <property type="match status" value="1"/>
</dbReference>
<reference evidence="1 2" key="2">
    <citation type="submission" date="2018-11" db="EMBL/GenBank/DDBJ databases">
        <authorList>
            <consortium name="Pathogen Informatics"/>
        </authorList>
    </citation>
    <scope>NUCLEOTIDE SEQUENCE [LARGE SCALE GENOMIC DNA]</scope>
    <source>
        <strain evidence="1 2">Egypt</strain>
    </source>
</reference>
<dbReference type="GO" id="GO:0071036">
    <property type="term" value="P:nuclear polyadenylation-dependent snoRNA catabolic process"/>
    <property type="evidence" value="ECO:0007669"/>
    <property type="project" value="TreeGrafter"/>
</dbReference>